<feature type="binding site" evidence="4 6">
    <location>
        <position position="111"/>
    </location>
    <ligand>
        <name>substrate</name>
    </ligand>
</feature>
<feature type="domain" description="Pseudouridine synthase I TruA alpha/beta" evidence="8">
    <location>
        <begin position="145"/>
        <end position="246"/>
    </location>
</feature>
<evidence type="ECO:0000313" key="10">
    <source>
        <dbReference type="Proteomes" id="UP000242246"/>
    </source>
</evidence>
<dbReference type="AlphaFoldDB" id="A0A2A5S177"/>
<comment type="caution">
    <text evidence="4">Lacks conserved residue(s) required for the propagation of feature annotation.</text>
</comment>
<dbReference type="InterPro" id="IPR020103">
    <property type="entry name" value="PsdUridine_synth_cat_dom_sf"/>
</dbReference>
<dbReference type="GO" id="GO:0160147">
    <property type="term" value="F:tRNA pseudouridine(38-40) synthase activity"/>
    <property type="evidence" value="ECO:0007669"/>
    <property type="project" value="UniProtKB-EC"/>
</dbReference>
<reference evidence="9 10" key="1">
    <citation type="submission" date="2014-12" db="EMBL/GenBank/DDBJ databases">
        <title>Draft genome sequences of 10 type strains of Lactococcus.</title>
        <authorList>
            <person name="Sun Z."/>
            <person name="Zhong Z."/>
            <person name="Liu W."/>
            <person name="Zhang W."/>
            <person name="Zhang H."/>
        </authorList>
    </citation>
    <scope>NUCLEOTIDE SEQUENCE [LARGE SCALE GENOMIC DNA]</scope>
    <source>
        <strain evidence="9 10">DSM 20686</strain>
    </source>
</reference>
<comment type="subunit">
    <text evidence="4">Homodimer.</text>
</comment>
<dbReference type="HAMAP" id="MF_00171">
    <property type="entry name" value="TruA"/>
    <property type="match status" value="1"/>
</dbReference>
<dbReference type="PANTHER" id="PTHR11142">
    <property type="entry name" value="PSEUDOURIDYLATE SYNTHASE"/>
    <property type="match status" value="1"/>
</dbReference>
<name>A0A2A5S177_9LACT</name>
<keyword evidence="3 4" id="KW-0413">Isomerase</keyword>
<dbReference type="Pfam" id="PF01416">
    <property type="entry name" value="PseudoU_synth_1"/>
    <property type="match status" value="2"/>
</dbReference>
<evidence type="ECO:0000256" key="7">
    <source>
        <dbReference type="RuleBase" id="RU003792"/>
    </source>
</evidence>
<sequence length="253" mass="28214">MIRYKAIIAYDGTDFSGFQIQDNGRTVQEELERVLMKLSSGQEIKIHGSGRTDSGVHALGQVIHFDLPHARDPEKLRFALDTQSPCDINILSVTAVSDAFHSRFNPHHKTYRYHLTTSRAANPLTRRTSFHVPKLDAYDEMVAGANLLVGTHDFTGFTASGTTIEYKVRTITDVTVERKNEDEVVISFSGNGFLYKQVRNMVGTLIKIGSGKWPARRITEIIKAENRDLAGPTAPAHGLCLVEVIYRDDVSPE</sequence>
<keyword evidence="10" id="KW-1185">Reference proteome</keyword>
<feature type="domain" description="Pseudouridine synthase I TruA alpha/beta" evidence="8">
    <location>
        <begin position="6"/>
        <end position="105"/>
    </location>
</feature>
<dbReference type="InterPro" id="IPR020095">
    <property type="entry name" value="PsdUridine_synth_TruA_C"/>
</dbReference>
<evidence type="ECO:0000256" key="3">
    <source>
        <dbReference type="ARBA" id="ARBA00023235"/>
    </source>
</evidence>
<dbReference type="PIRSF" id="PIRSF001430">
    <property type="entry name" value="tRNA_psdUrid_synth"/>
    <property type="match status" value="1"/>
</dbReference>
<evidence type="ECO:0000256" key="5">
    <source>
        <dbReference type="PIRSR" id="PIRSR001430-1"/>
    </source>
</evidence>
<dbReference type="GO" id="GO:0031119">
    <property type="term" value="P:tRNA pseudouridine synthesis"/>
    <property type="evidence" value="ECO:0007669"/>
    <property type="project" value="UniProtKB-UniRule"/>
</dbReference>
<evidence type="ECO:0000256" key="4">
    <source>
        <dbReference type="HAMAP-Rule" id="MF_00171"/>
    </source>
</evidence>
<dbReference type="SUPFAM" id="SSF55120">
    <property type="entry name" value="Pseudouridine synthase"/>
    <property type="match status" value="1"/>
</dbReference>
<dbReference type="NCBIfam" id="TIGR00071">
    <property type="entry name" value="hisT_truA"/>
    <property type="match status" value="1"/>
</dbReference>
<dbReference type="Gene3D" id="3.30.70.660">
    <property type="entry name" value="Pseudouridine synthase I, catalytic domain, C-terminal subdomain"/>
    <property type="match status" value="1"/>
</dbReference>
<keyword evidence="2 4" id="KW-0819">tRNA processing</keyword>
<evidence type="ECO:0000256" key="6">
    <source>
        <dbReference type="PIRSR" id="PIRSR001430-2"/>
    </source>
</evidence>
<feature type="active site" description="Nucleophile" evidence="4 5">
    <location>
        <position position="53"/>
    </location>
</feature>
<dbReference type="GO" id="GO:0003723">
    <property type="term" value="F:RNA binding"/>
    <property type="evidence" value="ECO:0007669"/>
    <property type="project" value="InterPro"/>
</dbReference>
<accession>A0A2A5S177</accession>
<dbReference type="STRING" id="1348632.GCA_001591745_00597"/>
<evidence type="ECO:0000259" key="8">
    <source>
        <dbReference type="Pfam" id="PF01416"/>
    </source>
</evidence>
<evidence type="ECO:0000313" key="9">
    <source>
        <dbReference type="EMBL" id="PCS07209.1"/>
    </source>
</evidence>
<dbReference type="RefSeq" id="WP_068161241.1">
    <property type="nucleotide sequence ID" value="NZ_JXJX01000005.1"/>
</dbReference>
<dbReference type="FunFam" id="3.30.70.580:FF:000001">
    <property type="entry name" value="tRNA pseudouridine synthase A"/>
    <property type="match status" value="1"/>
</dbReference>
<gene>
    <name evidence="4" type="primary">truA</name>
    <name evidence="9" type="ORF">RU87_GL001262</name>
</gene>
<dbReference type="InterPro" id="IPR020097">
    <property type="entry name" value="PsdUridine_synth_TruA_a/b_dom"/>
</dbReference>
<comment type="catalytic activity">
    <reaction evidence="4 7">
        <text>uridine(38/39/40) in tRNA = pseudouridine(38/39/40) in tRNA</text>
        <dbReference type="Rhea" id="RHEA:22376"/>
        <dbReference type="Rhea" id="RHEA-COMP:10085"/>
        <dbReference type="Rhea" id="RHEA-COMP:10087"/>
        <dbReference type="ChEBI" id="CHEBI:65314"/>
        <dbReference type="ChEBI" id="CHEBI:65315"/>
        <dbReference type="EC" id="5.4.99.12"/>
    </reaction>
</comment>
<dbReference type="EC" id="5.4.99.12" evidence="4"/>
<comment type="function">
    <text evidence="4">Formation of pseudouridine at positions 38, 39 and 40 in the anticodon stem and loop of transfer RNAs.</text>
</comment>
<organism evidence="9 10">
    <name type="scientific">Pseudolactococcus plantarum</name>
    <dbReference type="NCBI Taxonomy" id="1365"/>
    <lineage>
        <taxon>Bacteria</taxon>
        <taxon>Bacillati</taxon>
        <taxon>Bacillota</taxon>
        <taxon>Bacilli</taxon>
        <taxon>Lactobacillales</taxon>
        <taxon>Streptococcaceae</taxon>
        <taxon>Pseudolactococcus</taxon>
    </lineage>
</organism>
<dbReference type="InterPro" id="IPR001406">
    <property type="entry name" value="PsdUridine_synth_TruA"/>
</dbReference>
<dbReference type="CDD" id="cd02570">
    <property type="entry name" value="PseudoU_synth_EcTruA"/>
    <property type="match status" value="1"/>
</dbReference>
<dbReference type="PANTHER" id="PTHR11142:SF0">
    <property type="entry name" value="TRNA PSEUDOURIDINE SYNTHASE-LIKE 1"/>
    <property type="match status" value="1"/>
</dbReference>
<dbReference type="InterPro" id="IPR020094">
    <property type="entry name" value="TruA/RsuA/RluB/E/F_N"/>
</dbReference>
<evidence type="ECO:0000256" key="1">
    <source>
        <dbReference type="ARBA" id="ARBA00009375"/>
    </source>
</evidence>
<comment type="caution">
    <text evidence="9">The sequence shown here is derived from an EMBL/GenBank/DDBJ whole genome shotgun (WGS) entry which is preliminary data.</text>
</comment>
<protein>
    <recommendedName>
        <fullName evidence="4">tRNA pseudouridine synthase A</fullName>
        <ecNumber evidence="4">5.4.99.12</ecNumber>
    </recommendedName>
    <alternativeName>
        <fullName evidence="4">tRNA pseudouridine(38-40) synthase</fullName>
    </alternativeName>
    <alternativeName>
        <fullName evidence="4">tRNA pseudouridylate synthase I</fullName>
    </alternativeName>
    <alternativeName>
        <fullName evidence="4">tRNA-uridine isomerase I</fullName>
    </alternativeName>
</protein>
<comment type="similarity">
    <text evidence="1 4 7">Belongs to the tRNA pseudouridine synthase TruA family.</text>
</comment>
<dbReference type="OrthoDB" id="9811823at2"/>
<dbReference type="Proteomes" id="UP000242246">
    <property type="component" value="Unassembled WGS sequence"/>
</dbReference>
<proteinExistence type="inferred from homology"/>
<dbReference type="Gene3D" id="3.30.70.580">
    <property type="entry name" value="Pseudouridine synthase I, catalytic domain, N-terminal subdomain"/>
    <property type="match status" value="1"/>
</dbReference>
<dbReference type="EMBL" id="JXJX01000005">
    <property type="protein sequence ID" value="PCS07209.1"/>
    <property type="molecule type" value="Genomic_DNA"/>
</dbReference>
<evidence type="ECO:0000256" key="2">
    <source>
        <dbReference type="ARBA" id="ARBA00022694"/>
    </source>
</evidence>